<dbReference type="InterPro" id="IPR003593">
    <property type="entry name" value="AAA+_ATPase"/>
</dbReference>
<keyword evidence="9" id="KW-0472">Membrane</keyword>
<evidence type="ECO:0000256" key="9">
    <source>
        <dbReference type="ARBA" id="ARBA00023136"/>
    </source>
</evidence>
<keyword evidence="7 12" id="KW-0067">ATP-binding</keyword>
<dbReference type="PROSITE" id="PS00211">
    <property type="entry name" value="ABC_TRANSPORTER_1"/>
    <property type="match status" value="2"/>
</dbReference>
<dbReference type="AlphaFoldDB" id="A0AAU7PKF4"/>
<protein>
    <submittedName>
        <fullName evidence="12">ABC transporter ATP-binding protein</fullName>
    </submittedName>
</protein>
<dbReference type="GO" id="GO:0043190">
    <property type="term" value="C:ATP-binding cassette (ABC) transporter complex"/>
    <property type="evidence" value="ECO:0007669"/>
    <property type="project" value="TreeGrafter"/>
</dbReference>
<evidence type="ECO:0000256" key="8">
    <source>
        <dbReference type="ARBA" id="ARBA00022967"/>
    </source>
</evidence>
<evidence type="ECO:0000256" key="3">
    <source>
        <dbReference type="ARBA" id="ARBA00022448"/>
    </source>
</evidence>
<dbReference type="PROSITE" id="PS50893">
    <property type="entry name" value="ABC_TRANSPORTER_2"/>
    <property type="match status" value="2"/>
</dbReference>
<organism evidence="12">
    <name type="scientific">Lacrimispora sp. BS-2</name>
    <dbReference type="NCBI Taxonomy" id="3151850"/>
    <lineage>
        <taxon>Bacteria</taxon>
        <taxon>Bacillati</taxon>
        <taxon>Bacillota</taxon>
        <taxon>Clostridia</taxon>
        <taxon>Lachnospirales</taxon>
        <taxon>Lachnospiraceae</taxon>
        <taxon>Lacrimispora</taxon>
    </lineage>
</organism>
<comment type="similarity">
    <text evidence="2">Belongs to the ABC transporter superfamily.</text>
</comment>
<evidence type="ECO:0000256" key="4">
    <source>
        <dbReference type="ARBA" id="ARBA00022475"/>
    </source>
</evidence>
<dbReference type="GO" id="GO:0005524">
    <property type="term" value="F:ATP binding"/>
    <property type="evidence" value="ECO:0007669"/>
    <property type="project" value="UniProtKB-KW"/>
</dbReference>
<evidence type="ECO:0000256" key="5">
    <source>
        <dbReference type="ARBA" id="ARBA00022737"/>
    </source>
</evidence>
<gene>
    <name evidence="12" type="ORF">ABFV83_10695</name>
</gene>
<dbReference type="RefSeq" id="WP_349943742.1">
    <property type="nucleotide sequence ID" value="NZ_CP157940.1"/>
</dbReference>
<dbReference type="Gene3D" id="3.40.50.300">
    <property type="entry name" value="P-loop containing nucleotide triphosphate hydrolases"/>
    <property type="match status" value="2"/>
</dbReference>
<dbReference type="InterPro" id="IPR027417">
    <property type="entry name" value="P-loop_NTPase"/>
</dbReference>
<dbReference type="InterPro" id="IPR015856">
    <property type="entry name" value="ABC_transpr_CbiO/EcfA_su"/>
</dbReference>
<keyword evidence="8" id="KW-1278">Translocase</keyword>
<evidence type="ECO:0000256" key="7">
    <source>
        <dbReference type="ARBA" id="ARBA00022840"/>
    </source>
</evidence>
<dbReference type="PANTHER" id="PTHR43553:SF26">
    <property type="entry name" value="ABC TRANSPORTER ATP-BINDING PROTEIN BC_2655-RELATED"/>
    <property type="match status" value="1"/>
</dbReference>
<dbReference type="InterPro" id="IPR003439">
    <property type="entry name" value="ABC_transporter-like_ATP-bd"/>
</dbReference>
<proteinExistence type="inferred from homology"/>
<dbReference type="NCBIfam" id="NF010167">
    <property type="entry name" value="PRK13648.1"/>
    <property type="match status" value="2"/>
</dbReference>
<dbReference type="Pfam" id="PF12558">
    <property type="entry name" value="DUF3744"/>
    <property type="match status" value="1"/>
</dbReference>
<keyword evidence="3" id="KW-0813">Transport</keyword>
<name>A0AAU7PKF4_9FIRM</name>
<reference evidence="12" key="1">
    <citation type="submission" date="2024-06" db="EMBL/GenBank/DDBJ databases">
        <title>Lacrimispora cavernae sp. nov., a novel anaerobe isolated from bat guano pile inside a cave.</title>
        <authorList>
            <person name="Miller S.L."/>
            <person name="Lu N."/>
            <person name="King J."/>
            <person name="Sankaranarayanan K."/>
            <person name="Lawson P.A."/>
        </authorList>
    </citation>
    <scope>NUCLEOTIDE SEQUENCE</scope>
    <source>
        <strain evidence="12">BS-2</strain>
    </source>
</reference>
<dbReference type="SMART" id="SM00382">
    <property type="entry name" value="AAA"/>
    <property type="match status" value="2"/>
</dbReference>
<evidence type="ECO:0000256" key="6">
    <source>
        <dbReference type="ARBA" id="ARBA00022741"/>
    </source>
</evidence>
<feature type="domain" description="ABC transporter" evidence="11">
    <location>
        <begin position="6"/>
        <end position="247"/>
    </location>
</feature>
<evidence type="ECO:0000256" key="1">
    <source>
        <dbReference type="ARBA" id="ARBA00004202"/>
    </source>
</evidence>
<dbReference type="SUPFAM" id="SSF52540">
    <property type="entry name" value="P-loop containing nucleoside triphosphate hydrolases"/>
    <property type="match status" value="2"/>
</dbReference>
<dbReference type="Pfam" id="PF00005">
    <property type="entry name" value="ABC_tran"/>
    <property type="match status" value="2"/>
</dbReference>
<accession>A0AAU7PKF4</accession>
<keyword evidence="5" id="KW-0677">Repeat</keyword>
<evidence type="ECO:0000256" key="10">
    <source>
        <dbReference type="ARBA" id="ARBA00025157"/>
    </source>
</evidence>
<dbReference type="InterPro" id="IPR017871">
    <property type="entry name" value="ABC_transporter-like_CS"/>
</dbReference>
<dbReference type="InterPro" id="IPR050095">
    <property type="entry name" value="ECF_ABC_transporter_ATP-bd"/>
</dbReference>
<evidence type="ECO:0000259" key="11">
    <source>
        <dbReference type="PROSITE" id="PS50893"/>
    </source>
</evidence>
<sequence>MKEPIISFRDFTFKYLSQAEPTLKNINLDIYEGEKVLVIGPSGSGKSTIIKCINGLIPNKEEGTLTGEVLIKGKSLPDYSLFDLSFLTGTVLQDTDSQFIGLTVGEDIAFSLENDNVAQPEMKDRVRHWAKEVNIDDFLSSRPQDLSGGQKQRVTMAGILIDESPVLLFDEPLAALDPQSGQEAIEIIDTIHKKGGSTIIIVEHRLEDVLYRPVDRIVVFYDGEIIANMAEEELLKSDILKKHGLREPLYITAMKYAGVDIKSMERVRMDHAALDLNIAGRLEQFAESVEKKPEENKYKASFVLENINFSYNKEKINLDNISLSFKKGEMISIVGENGAGKTTLAKAICKFITPDSGRILLESNDISSDSIKERADKVGFVMQNPNQMISKKMIFDEVALGLRLRGADEDTIEEKVNSVLQVCGLYSFRKWPIAALSYGQKKRVTIASILVLEPDFLILDEPTAGQDYKNYSDIMAFLEELNAMGKTIIMITHDMHLMIEYTDRTIVMANSKVIADTDPISVLTDRDLIKTASLKETSLFTLGEKMNLKDPVEFVRKFISYDRRMRSDR</sequence>
<dbReference type="PANTHER" id="PTHR43553">
    <property type="entry name" value="HEAVY METAL TRANSPORTER"/>
    <property type="match status" value="1"/>
</dbReference>
<keyword evidence="4" id="KW-1003">Cell membrane</keyword>
<dbReference type="GO" id="GO:0042626">
    <property type="term" value="F:ATPase-coupled transmembrane transporter activity"/>
    <property type="evidence" value="ECO:0007669"/>
    <property type="project" value="TreeGrafter"/>
</dbReference>
<dbReference type="GO" id="GO:0016887">
    <property type="term" value="F:ATP hydrolysis activity"/>
    <property type="evidence" value="ECO:0007669"/>
    <property type="project" value="InterPro"/>
</dbReference>
<dbReference type="InterPro" id="IPR022216">
    <property type="entry name" value="ABC_Co_transporter"/>
</dbReference>
<comment type="function">
    <text evidence="10">Probably part of an ABC transporter complex. Responsible for energy coupling to the transport system.</text>
</comment>
<dbReference type="FunFam" id="3.40.50.300:FF:000224">
    <property type="entry name" value="Energy-coupling factor transporter ATP-binding protein EcfA"/>
    <property type="match status" value="1"/>
</dbReference>
<dbReference type="CDD" id="cd03225">
    <property type="entry name" value="ABC_cobalt_CbiO_domain1"/>
    <property type="match status" value="2"/>
</dbReference>
<evidence type="ECO:0000256" key="2">
    <source>
        <dbReference type="ARBA" id="ARBA00005417"/>
    </source>
</evidence>
<evidence type="ECO:0000313" key="12">
    <source>
        <dbReference type="EMBL" id="XBS52311.1"/>
    </source>
</evidence>
<dbReference type="EMBL" id="CP157940">
    <property type="protein sequence ID" value="XBS52311.1"/>
    <property type="molecule type" value="Genomic_DNA"/>
</dbReference>
<keyword evidence="6" id="KW-0547">Nucleotide-binding</keyword>
<dbReference type="FunFam" id="3.40.50.300:FF:001422">
    <property type="entry name" value="Cobalt ABC transporter ATP-binding protein"/>
    <property type="match status" value="1"/>
</dbReference>
<comment type="subcellular location">
    <subcellularLocation>
        <location evidence="1">Cell membrane</location>
        <topology evidence="1">Peripheral membrane protein</topology>
    </subcellularLocation>
</comment>
<feature type="domain" description="ABC transporter" evidence="11">
    <location>
        <begin position="302"/>
        <end position="535"/>
    </location>
</feature>